<name>A0A915KQ59_ROMCU</name>
<reference evidence="2" key="1">
    <citation type="submission" date="2022-11" db="UniProtKB">
        <authorList>
            <consortium name="WormBaseParasite"/>
        </authorList>
    </citation>
    <scope>IDENTIFICATION</scope>
</reference>
<evidence type="ECO:0000313" key="2">
    <source>
        <dbReference type="WBParaSite" id="nRc.2.0.1.t40881-RA"/>
    </source>
</evidence>
<organism evidence="1 2">
    <name type="scientific">Romanomermis culicivorax</name>
    <name type="common">Nematode worm</name>
    <dbReference type="NCBI Taxonomy" id="13658"/>
    <lineage>
        <taxon>Eukaryota</taxon>
        <taxon>Metazoa</taxon>
        <taxon>Ecdysozoa</taxon>
        <taxon>Nematoda</taxon>
        <taxon>Enoplea</taxon>
        <taxon>Dorylaimia</taxon>
        <taxon>Mermithida</taxon>
        <taxon>Mermithoidea</taxon>
        <taxon>Mermithidae</taxon>
        <taxon>Romanomermis</taxon>
    </lineage>
</organism>
<dbReference type="AlphaFoldDB" id="A0A915KQ59"/>
<dbReference type="Proteomes" id="UP000887565">
    <property type="component" value="Unplaced"/>
</dbReference>
<dbReference type="WBParaSite" id="nRc.2.0.1.t40881-RA">
    <property type="protein sequence ID" value="nRc.2.0.1.t40881-RA"/>
    <property type="gene ID" value="nRc.2.0.1.g40881"/>
</dbReference>
<sequence length="62" mass="7517">MSNTHRERKKKEIRTEKNIRSAELLYENRIQVTATLFINLRVQNNIQIISQDDFHFVAFKRI</sequence>
<proteinExistence type="predicted"/>
<accession>A0A915KQ59</accession>
<keyword evidence="1" id="KW-1185">Reference proteome</keyword>
<protein>
    <submittedName>
        <fullName evidence="2">Uncharacterized protein</fullName>
    </submittedName>
</protein>
<evidence type="ECO:0000313" key="1">
    <source>
        <dbReference type="Proteomes" id="UP000887565"/>
    </source>
</evidence>